<dbReference type="Gene3D" id="3.40.50.11780">
    <property type="match status" value="1"/>
</dbReference>
<dbReference type="InterPro" id="IPR020287">
    <property type="entry name" value="Tail_sheath_C"/>
</dbReference>
<sequence length="475" mass="50996">MSKFLHGVEVIEAQTGTRPIKTVKSAVIGLIGTAPFADEKAFPLNTPVLVAGKRTDAVKLVDTTNAGYQEKLASAKTAAGDAAKAETSTQYLAAVEAFKAANDKAADYELSAEEKTAIQADVEAKAKAAVTDISDSLKGSLVRAIDGIFDQAGAAVVVVRVADSTNSDVTKRDGDVIANMQAGTTADGGYKGVSAFLAAESELGMTPRILIAPEYTHQFDKATGEMNAVVSDLIGVAERLRAVIIADGPNEKESSADATAIKYRQTIGSRRVYVVDPHVRVFRDGESVDEPASARVAGMIAKSDNDRGFWWSPSNTAMNGIVGTARPVDFQLGDANARANHLNENEVATIIRQNGFKLWGNRTCSGDPKWAFLSVVRTADMINDSLLRAHMWAVDRNITKTYIEDVKQSVQSYLDSLKAQGAILGGEIWADEELNTPENIQAGKVYFSFDFTPPTPAEHITFKSILTNNYLEEIV</sequence>
<dbReference type="Pfam" id="PF04984">
    <property type="entry name" value="Phage_sheath_1"/>
    <property type="match status" value="1"/>
</dbReference>
<dbReference type="AlphaFoldDB" id="A0A5S3WWT8"/>
<comment type="caution">
    <text evidence="4">The sequence shown here is derived from an EMBL/GenBank/DDBJ whole genome shotgun (WGS) entry which is preliminary data.</text>
</comment>
<dbReference type="PANTHER" id="PTHR35861:SF1">
    <property type="entry name" value="PHAGE TAIL SHEATH PROTEIN"/>
    <property type="match status" value="1"/>
</dbReference>
<dbReference type="Proteomes" id="UP000306719">
    <property type="component" value="Unassembled WGS sequence"/>
</dbReference>
<dbReference type="EMBL" id="PNCJ01000023">
    <property type="protein sequence ID" value="TMP35535.1"/>
    <property type="molecule type" value="Genomic_DNA"/>
</dbReference>
<evidence type="ECO:0000313" key="5">
    <source>
        <dbReference type="Proteomes" id="UP000306719"/>
    </source>
</evidence>
<accession>A0A5S3WWT8</accession>
<protein>
    <submittedName>
        <fullName evidence="4">Phage tail protein</fullName>
    </submittedName>
</protein>
<name>A0A5S3WWT8_9GAMM</name>
<evidence type="ECO:0000256" key="1">
    <source>
        <dbReference type="ARBA" id="ARBA00008005"/>
    </source>
</evidence>
<organism evidence="4 5">
    <name type="scientific">Pseudoalteromonas rubra</name>
    <dbReference type="NCBI Taxonomy" id="43658"/>
    <lineage>
        <taxon>Bacteria</taxon>
        <taxon>Pseudomonadati</taxon>
        <taxon>Pseudomonadota</taxon>
        <taxon>Gammaproteobacteria</taxon>
        <taxon>Alteromonadales</taxon>
        <taxon>Pseudoalteromonadaceae</taxon>
        <taxon>Pseudoalteromonas</taxon>
    </lineage>
</organism>
<gene>
    <name evidence="4" type="ORF">CWB98_16095</name>
</gene>
<dbReference type="RefSeq" id="WP_138545759.1">
    <property type="nucleotide sequence ID" value="NZ_PNCJ01000023.1"/>
</dbReference>
<dbReference type="InterPro" id="IPR052042">
    <property type="entry name" value="Tail_sheath_structural"/>
</dbReference>
<reference evidence="5" key="2">
    <citation type="submission" date="2019-06" db="EMBL/GenBank/DDBJ databases">
        <title>Co-occurence of chitin degradation, pigmentation and bioactivity in marine Pseudoalteromonas.</title>
        <authorList>
            <person name="Sonnenschein E.C."/>
            <person name="Bech P.K."/>
        </authorList>
    </citation>
    <scope>NUCLEOTIDE SEQUENCE [LARGE SCALE GENOMIC DNA]</scope>
    <source>
        <strain evidence="5">S2599</strain>
    </source>
</reference>
<dbReference type="PANTHER" id="PTHR35861">
    <property type="match status" value="1"/>
</dbReference>
<comment type="similarity">
    <text evidence="1">Belongs to the myoviridae tail sheath protein family.</text>
</comment>
<evidence type="ECO:0000259" key="2">
    <source>
        <dbReference type="Pfam" id="PF04984"/>
    </source>
</evidence>
<reference evidence="4 5" key="1">
    <citation type="submission" date="2018-01" db="EMBL/GenBank/DDBJ databases">
        <authorList>
            <person name="Paulsen S."/>
            <person name="Gram L.K."/>
        </authorList>
    </citation>
    <scope>NUCLEOTIDE SEQUENCE [LARGE SCALE GENOMIC DNA]</scope>
    <source>
        <strain evidence="4 5">S2599</strain>
    </source>
</reference>
<feature type="domain" description="Tail sheath protein C-terminal" evidence="3">
    <location>
        <begin position="367"/>
        <end position="463"/>
    </location>
</feature>
<proteinExistence type="inferred from homology"/>
<dbReference type="Pfam" id="PF17482">
    <property type="entry name" value="Phage_sheath_1C"/>
    <property type="match status" value="1"/>
</dbReference>
<dbReference type="OrthoDB" id="9767864at2"/>
<evidence type="ECO:0000313" key="4">
    <source>
        <dbReference type="EMBL" id="TMP35535.1"/>
    </source>
</evidence>
<evidence type="ECO:0000259" key="3">
    <source>
        <dbReference type="Pfam" id="PF17482"/>
    </source>
</evidence>
<feature type="domain" description="Tail sheath protein subtilisin-like" evidence="2">
    <location>
        <begin position="197"/>
        <end position="364"/>
    </location>
</feature>
<dbReference type="InterPro" id="IPR035089">
    <property type="entry name" value="Phage_sheath_subtilisin"/>
</dbReference>